<organism evidence="1 2">
    <name type="scientific">Filobasidium floriforme</name>
    <dbReference type="NCBI Taxonomy" id="5210"/>
    <lineage>
        <taxon>Eukaryota</taxon>
        <taxon>Fungi</taxon>
        <taxon>Dikarya</taxon>
        <taxon>Basidiomycota</taxon>
        <taxon>Agaricomycotina</taxon>
        <taxon>Tremellomycetes</taxon>
        <taxon>Filobasidiales</taxon>
        <taxon>Filobasidiaceae</taxon>
        <taxon>Filobasidium</taxon>
    </lineage>
</organism>
<proteinExistence type="predicted"/>
<dbReference type="Proteomes" id="UP000812966">
    <property type="component" value="Unassembled WGS sequence"/>
</dbReference>
<gene>
    <name evidence="1" type="ORF">FFLO_01174</name>
</gene>
<evidence type="ECO:0000313" key="2">
    <source>
        <dbReference type="Proteomes" id="UP000812966"/>
    </source>
</evidence>
<keyword evidence="2" id="KW-1185">Reference proteome</keyword>
<name>A0A8K0JQF1_9TREE</name>
<dbReference type="EMBL" id="JABELV010000016">
    <property type="protein sequence ID" value="KAG7567048.1"/>
    <property type="molecule type" value="Genomic_DNA"/>
</dbReference>
<reference evidence="1" key="1">
    <citation type="submission" date="2020-04" db="EMBL/GenBank/DDBJ databases">
        <title>Analysis of mating type loci in Filobasidium floriforme.</title>
        <authorList>
            <person name="Nowrousian M."/>
        </authorList>
    </citation>
    <scope>NUCLEOTIDE SEQUENCE</scope>
    <source>
        <strain evidence="1">CBS 6242</strain>
    </source>
</reference>
<comment type="caution">
    <text evidence="1">The sequence shown here is derived from an EMBL/GenBank/DDBJ whole genome shotgun (WGS) entry which is preliminary data.</text>
</comment>
<protein>
    <submittedName>
        <fullName evidence="1">Uncharacterized protein</fullName>
    </submittedName>
</protein>
<evidence type="ECO:0000313" key="1">
    <source>
        <dbReference type="EMBL" id="KAG7567048.1"/>
    </source>
</evidence>
<dbReference type="AlphaFoldDB" id="A0A8K0JQF1"/>
<accession>A0A8K0JQF1</accession>
<sequence>MYRQRKLLLCRPGVPQAASLKRRAPSLLWFGSMISISSPASVACEGIVFATCLNMIDPLLEEVASGRVSIRSRSRVNKYGGAGDEWTGSWMHPSAHASARNLWRGIDSSVVFEDCRPCDLIVGAGGTAIGCSVVRHFSLGAKRKRNLAELYSPARVLRSSDSGVLIHRR</sequence>